<dbReference type="GO" id="GO:0000978">
    <property type="term" value="F:RNA polymerase II cis-regulatory region sequence-specific DNA binding"/>
    <property type="evidence" value="ECO:0007669"/>
    <property type="project" value="TreeGrafter"/>
</dbReference>
<sequence length="112" mass="12881">MTNQAVKRFKCLIEGCERHFPRKSAIHSHIQTHLEDKPYLCPTEDCNAAFVRQHDLRRHMRIHSGTKPFPCPCGKGFARGDALHRHRQRGICSGSIVPRRGSPDPGHRFEPY</sequence>
<comment type="caution">
    <text evidence="8">The sequence shown here is derived from an EMBL/GenBank/DDBJ whole genome shotgun (WGS) entry which is preliminary data.</text>
</comment>
<evidence type="ECO:0000313" key="8">
    <source>
        <dbReference type="EMBL" id="ORX35310.1"/>
    </source>
</evidence>
<dbReference type="PANTHER" id="PTHR19818:SF144">
    <property type="entry name" value="METALLOTHIONEIN EXPRESSION ACTIVATOR-RELATED"/>
    <property type="match status" value="1"/>
</dbReference>
<dbReference type="GO" id="GO:0008270">
    <property type="term" value="F:zinc ion binding"/>
    <property type="evidence" value="ECO:0007669"/>
    <property type="project" value="UniProtKB-KW"/>
</dbReference>
<keyword evidence="2" id="KW-0677">Repeat</keyword>
<evidence type="ECO:0000256" key="3">
    <source>
        <dbReference type="ARBA" id="ARBA00022771"/>
    </source>
</evidence>
<dbReference type="PROSITE" id="PS00028">
    <property type="entry name" value="ZINC_FINGER_C2H2_1"/>
    <property type="match status" value="2"/>
</dbReference>
<dbReference type="OrthoDB" id="8117402at2759"/>
<dbReference type="RefSeq" id="XP_021869500.1">
    <property type="nucleotide sequence ID" value="XM_022013556.1"/>
</dbReference>
<feature type="domain" description="C2H2-type" evidence="7">
    <location>
        <begin position="9"/>
        <end position="38"/>
    </location>
</feature>
<evidence type="ECO:0000313" key="9">
    <source>
        <dbReference type="Proteomes" id="UP000193218"/>
    </source>
</evidence>
<dbReference type="STRING" id="4999.A0A1Y1UB92"/>
<gene>
    <name evidence="8" type="ORF">BD324DRAFT_582435</name>
</gene>
<dbReference type="FunFam" id="3.30.160.60:FF:000007">
    <property type="entry name" value="Basic krueppel-like factor 3"/>
    <property type="match status" value="1"/>
</dbReference>
<organism evidence="8 9">
    <name type="scientific">Kockovaella imperatae</name>
    <dbReference type="NCBI Taxonomy" id="4999"/>
    <lineage>
        <taxon>Eukaryota</taxon>
        <taxon>Fungi</taxon>
        <taxon>Dikarya</taxon>
        <taxon>Basidiomycota</taxon>
        <taxon>Agaricomycotina</taxon>
        <taxon>Tremellomycetes</taxon>
        <taxon>Tremellales</taxon>
        <taxon>Cuniculitremaceae</taxon>
        <taxon>Kockovaella</taxon>
    </lineage>
</organism>
<dbReference type="InterPro" id="IPR036236">
    <property type="entry name" value="Znf_C2H2_sf"/>
</dbReference>
<evidence type="ECO:0000256" key="4">
    <source>
        <dbReference type="ARBA" id="ARBA00022833"/>
    </source>
</evidence>
<dbReference type="Pfam" id="PF00096">
    <property type="entry name" value="zf-C2H2"/>
    <property type="match status" value="1"/>
</dbReference>
<dbReference type="AlphaFoldDB" id="A0A1Y1UB92"/>
<proteinExistence type="predicted"/>
<feature type="compositionally biased region" description="Basic and acidic residues" evidence="6">
    <location>
        <begin position="101"/>
        <end position="112"/>
    </location>
</feature>
<dbReference type="InterPro" id="IPR013087">
    <property type="entry name" value="Znf_C2H2_type"/>
</dbReference>
<name>A0A1Y1UB92_9TREE</name>
<protein>
    <recommendedName>
        <fullName evidence="7">C2H2-type domain-containing protein</fullName>
    </recommendedName>
</protein>
<dbReference type="PANTHER" id="PTHR19818">
    <property type="entry name" value="ZINC FINGER PROTEIN ZIC AND GLI"/>
    <property type="match status" value="1"/>
</dbReference>
<evidence type="ECO:0000259" key="7">
    <source>
        <dbReference type="PROSITE" id="PS50157"/>
    </source>
</evidence>
<dbReference type="PROSITE" id="PS50157">
    <property type="entry name" value="ZINC_FINGER_C2H2_2"/>
    <property type="match status" value="2"/>
</dbReference>
<dbReference type="GO" id="GO:0000981">
    <property type="term" value="F:DNA-binding transcription factor activity, RNA polymerase II-specific"/>
    <property type="evidence" value="ECO:0007669"/>
    <property type="project" value="TreeGrafter"/>
</dbReference>
<dbReference type="GO" id="GO:0045944">
    <property type="term" value="P:positive regulation of transcription by RNA polymerase II"/>
    <property type="evidence" value="ECO:0007669"/>
    <property type="project" value="UniProtKB-ARBA"/>
</dbReference>
<dbReference type="SUPFAM" id="SSF57667">
    <property type="entry name" value="beta-beta-alpha zinc fingers"/>
    <property type="match status" value="1"/>
</dbReference>
<accession>A0A1Y1UB92</accession>
<dbReference type="InterPro" id="IPR050329">
    <property type="entry name" value="GLI_C2H2-zinc-finger"/>
</dbReference>
<evidence type="ECO:0000256" key="6">
    <source>
        <dbReference type="SAM" id="MobiDB-lite"/>
    </source>
</evidence>
<evidence type="ECO:0000256" key="5">
    <source>
        <dbReference type="PROSITE-ProRule" id="PRU00042"/>
    </source>
</evidence>
<reference evidence="8 9" key="1">
    <citation type="submission" date="2017-03" db="EMBL/GenBank/DDBJ databases">
        <title>Widespread Adenine N6-methylation of Active Genes in Fungi.</title>
        <authorList>
            <consortium name="DOE Joint Genome Institute"/>
            <person name="Mondo S.J."/>
            <person name="Dannebaum R.O."/>
            <person name="Kuo R.C."/>
            <person name="Louie K.B."/>
            <person name="Bewick A.J."/>
            <person name="Labutti K."/>
            <person name="Haridas S."/>
            <person name="Kuo A."/>
            <person name="Salamov A."/>
            <person name="Ahrendt S.R."/>
            <person name="Lau R."/>
            <person name="Bowen B.P."/>
            <person name="Lipzen A."/>
            <person name="Sullivan W."/>
            <person name="Andreopoulos W.B."/>
            <person name="Clum A."/>
            <person name="Lindquist E."/>
            <person name="Daum C."/>
            <person name="Northen T.R."/>
            <person name="Ramamoorthy G."/>
            <person name="Schmitz R.J."/>
            <person name="Gryganskyi A."/>
            <person name="Culley D."/>
            <person name="Magnuson J."/>
            <person name="James T.Y."/>
            <person name="O'Malley M.A."/>
            <person name="Stajich J.E."/>
            <person name="Spatafora J.W."/>
            <person name="Visel A."/>
            <person name="Grigoriev I.V."/>
        </authorList>
    </citation>
    <scope>NUCLEOTIDE SEQUENCE [LARGE SCALE GENOMIC DNA]</scope>
    <source>
        <strain evidence="8 9">NRRL Y-17943</strain>
    </source>
</reference>
<evidence type="ECO:0000256" key="1">
    <source>
        <dbReference type="ARBA" id="ARBA00022723"/>
    </source>
</evidence>
<dbReference type="Proteomes" id="UP000193218">
    <property type="component" value="Unassembled WGS sequence"/>
</dbReference>
<dbReference type="InParanoid" id="A0A1Y1UB92"/>
<dbReference type="Gene3D" id="3.30.160.60">
    <property type="entry name" value="Classic Zinc Finger"/>
    <property type="match status" value="3"/>
</dbReference>
<keyword evidence="4" id="KW-0862">Zinc</keyword>
<keyword evidence="9" id="KW-1185">Reference proteome</keyword>
<keyword evidence="3 5" id="KW-0863">Zinc-finger</keyword>
<dbReference type="EMBL" id="NBSH01000011">
    <property type="protein sequence ID" value="ORX35310.1"/>
    <property type="molecule type" value="Genomic_DNA"/>
</dbReference>
<dbReference type="SMART" id="SM00355">
    <property type="entry name" value="ZnF_C2H2"/>
    <property type="match status" value="2"/>
</dbReference>
<evidence type="ECO:0000256" key="2">
    <source>
        <dbReference type="ARBA" id="ARBA00022737"/>
    </source>
</evidence>
<keyword evidence="1" id="KW-0479">Metal-binding</keyword>
<feature type="region of interest" description="Disordered" evidence="6">
    <location>
        <begin position="93"/>
        <end position="112"/>
    </location>
</feature>
<dbReference type="GeneID" id="33555364"/>
<feature type="domain" description="C2H2-type" evidence="7">
    <location>
        <begin position="39"/>
        <end position="68"/>
    </location>
</feature>
<dbReference type="GO" id="GO:0005634">
    <property type="term" value="C:nucleus"/>
    <property type="evidence" value="ECO:0007669"/>
    <property type="project" value="UniProtKB-ARBA"/>
</dbReference>